<keyword evidence="1" id="KW-1133">Transmembrane helix</keyword>
<keyword evidence="1" id="KW-0472">Membrane</keyword>
<reference evidence="3" key="1">
    <citation type="journal article" date="2019" name="Curr. Biol.">
        <title>Genome Sequence of Striga asiatica Provides Insight into the Evolution of Plant Parasitism.</title>
        <authorList>
            <person name="Yoshida S."/>
            <person name="Kim S."/>
            <person name="Wafula E.K."/>
            <person name="Tanskanen J."/>
            <person name="Kim Y.M."/>
            <person name="Honaas L."/>
            <person name="Yang Z."/>
            <person name="Spallek T."/>
            <person name="Conn C.E."/>
            <person name="Ichihashi Y."/>
            <person name="Cheong K."/>
            <person name="Cui S."/>
            <person name="Der J.P."/>
            <person name="Gundlach H."/>
            <person name="Jiao Y."/>
            <person name="Hori C."/>
            <person name="Ishida J.K."/>
            <person name="Kasahara H."/>
            <person name="Kiba T."/>
            <person name="Kim M.S."/>
            <person name="Koo N."/>
            <person name="Laohavisit A."/>
            <person name="Lee Y.H."/>
            <person name="Lumba S."/>
            <person name="McCourt P."/>
            <person name="Mortimer J.C."/>
            <person name="Mutuku J.M."/>
            <person name="Nomura T."/>
            <person name="Sasaki-Sekimoto Y."/>
            <person name="Seto Y."/>
            <person name="Wang Y."/>
            <person name="Wakatake T."/>
            <person name="Sakakibara H."/>
            <person name="Demura T."/>
            <person name="Yamaguchi S."/>
            <person name="Yoneyama K."/>
            <person name="Manabe R.I."/>
            <person name="Nelson D.C."/>
            <person name="Schulman A.H."/>
            <person name="Timko M.P."/>
            <person name="dePamphilis C.W."/>
            <person name="Choi D."/>
            <person name="Shirasu K."/>
        </authorList>
    </citation>
    <scope>NUCLEOTIDE SEQUENCE [LARGE SCALE GENOMIC DNA]</scope>
    <source>
        <strain evidence="3">cv. UVA1</strain>
    </source>
</reference>
<evidence type="ECO:0000313" key="2">
    <source>
        <dbReference type="EMBL" id="GER51026.1"/>
    </source>
</evidence>
<name>A0A5A7R105_STRAF</name>
<gene>
    <name evidence="2" type="ORF">STAS_28357</name>
</gene>
<accession>A0A5A7R105</accession>
<protein>
    <submittedName>
        <fullName evidence="2">Uncharacterized protein</fullName>
    </submittedName>
</protein>
<dbReference type="EMBL" id="BKCP01009404">
    <property type="protein sequence ID" value="GER51026.1"/>
    <property type="molecule type" value="Genomic_DNA"/>
</dbReference>
<keyword evidence="1" id="KW-0812">Transmembrane</keyword>
<organism evidence="2 3">
    <name type="scientific">Striga asiatica</name>
    <name type="common">Asiatic witchweed</name>
    <name type="synonym">Buchnera asiatica</name>
    <dbReference type="NCBI Taxonomy" id="4170"/>
    <lineage>
        <taxon>Eukaryota</taxon>
        <taxon>Viridiplantae</taxon>
        <taxon>Streptophyta</taxon>
        <taxon>Embryophyta</taxon>
        <taxon>Tracheophyta</taxon>
        <taxon>Spermatophyta</taxon>
        <taxon>Magnoliopsida</taxon>
        <taxon>eudicotyledons</taxon>
        <taxon>Gunneridae</taxon>
        <taxon>Pentapetalae</taxon>
        <taxon>asterids</taxon>
        <taxon>lamiids</taxon>
        <taxon>Lamiales</taxon>
        <taxon>Orobanchaceae</taxon>
        <taxon>Buchnereae</taxon>
        <taxon>Striga</taxon>
    </lineage>
</organism>
<dbReference type="AlphaFoldDB" id="A0A5A7R105"/>
<evidence type="ECO:0000256" key="1">
    <source>
        <dbReference type="SAM" id="Phobius"/>
    </source>
</evidence>
<proteinExistence type="predicted"/>
<comment type="caution">
    <text evidence="2">The sequence shown here is derived from an EMBL/GenBank/DDBJ whole genome shotgun (WGS) entry which is preliminary data.</text>
</comment>
<dbReference type="Proteomes" id="UP000325081">
    <property type="component" value="Unassembled WGS sequence"/>
</dbReference>
<keyword evidence="3" id="KW-1185">Reference proteome</keyword>
<sequence>MFKCEQQYDSVIIETYPKHKINPVPNSIDTLKVIPIVTQIVLHPIRHVISNLVLQRIHTLRQRESTQCPCDRTHSQSRTHPSELAFLVLLPIPLLLPAVTALPVVPTLPVRRLLVDRRRCAVRARIACRRGRIGRRPAIGATVRRWRIVLPGPRRRHAVRRRVVGIRRGVPRRLADGDPDLQLPLRPAGGALQLESPLGSDAEAGVVDDVAEAEPGGSDERLGVLGGVGVDDIDAEGGVLDRGVEGDEEPVAPAGGGVAVLVDAGGALGGGGGGVVDPDDGVGAELAVTPVDVLEVLGGGHGDFDLLKQSRRYYLGLVPFVWIKDIFALSDGERKRAVSDARPQ</sequence>
<feature type="transmembrane region" description="Helical" evidence="1">
    <location>
        <begin position="84"/>
        <end position="105"/>
    </location>
</feature>
<evidence type="ECO:0000313" key="3">
    <source>
        <dbReference type="Proteomes" id="UP000325081"/>
    </source>
</evidence>